<name>A0A923TEP3_9BACT</name>
<protein>
    <submittedName>
        <fullName evidence="1">Uncharacterized protein</fullName>
    </submittedName>
</protein>
<dbReference type="Proteomes" id="UP000650081">
    <property type="component" value="Unassembled WGS sequence"/>
</dbReference>
<dbReference type="EMBL" id="JACSIT010000149">
    <property type="protein sequence ID" value="MBC6996132.1"/>
    <property type="molecule type" value="Genomic_DNA"/>
</dbReference>
<sequence>MNAQKPPEGLAQLAWASDRVFLLFSFRFQARWRIYHIRFTERQIGLSDKDFQGLPAVLARRSAQIEKEPLLYVYWKTNQILDHDPLAPELLQLIEDQLAALQSFEPVLPLEDYIDNLSAIDNYCAHCTRQGNVALEIVAFRARLLLLEGKYGKHWRKTPYLPLLLFTNLALNAVQIEGRANWRYVPVFGLSEDVVVRGVGDWLEGYIKGYQTRVEKQYRKSAVAYIRARLAFAEKDFPRAAKEILKVEEEAVEVLVLSIRRLLLMTWYELRYCSGDAPDPMARKLLTDPRATLKTVRERLRDLVERQGTLHAHSEHFLPFINAFATLLTLRDGLEKMPPEGLARSKYLYQPRKEALEALQDYIHESGDWLREKFNALA</sequence>
<dbReference type="RefSeq" id="WP_187468151.1">
    <property type="nucleotide sequence ID" value="NZ_JACSIT010000149.1"/>
</dbReference>
<evidence type="ECO:0000313" key="1">
    <source>
        <dbReference type="EMBL" id="MBC6996132.1"/>
    </source>
</evidence>
<organism evidence="1 2">
    <name type="scientific">Neolewinella lacunae</name>
    <dbReference type="NCBI Taxonomy" id="1517758"/>
    <lineage>
        <taxon>Bacteria</taxon>
        <taxon>Pseudomonadati</taxon>
        <taxon>Bacteroidota</taxon>
        <taxon>Saprospiria</taxon>
        <taxon>Saprospirales</taxon>
        <taxon>Lewinellaceae</taxon>
        <taxon>Neolewinella</taxon>
    </lineage>
</organism>
<evidence type="ECO:0000313" key="2">
    <source>
        <dbReference type="Proteomes" id="UP000650081"/>
    </source>
</evidence>
<reference evidence="1" key="1">
    <citation type="submission" date="2020-08" db="EMBL/GenBank/DDBJ databases">
        <title>Lewinella bacteria from marine environments.</title>
        <authorList>
            <person name="Zhong Y."/>
        </authorList>
    </citation>
    <scope>NUCLEOTIDE SEQUENCE</scope>
    <source>
        <strain evidence="1">KCTC 42187</strain>
    </source>
</reference>
<proteinExistence type="predicted"/>
<dbReference type="AlphaFoldDB" id="A0A923TEP3"/>
<accession>A0A923TEP3</accession>
<comment type="caution">
    <text evidence="1">The sequence shown here is derived from an EMBL/GenBank/DDBJ whole genome shotgun (WGS) entry which is preliminary data.</text>
</comment>
<gene>
    <name evidence="1" type="ORF">H9S92_18320</name>
</gene>
<keyword evidence="2" id="KW-1185">Reference proteome</keyword>